<name>L7CI10_RHOBT</name>
<dbReference type="EMBL" id="AMWG01000067">
    <property type="protein sequence ID" value="ELP33272.1"/>
    <property type="molecule type" value="Genomic_DNA"/>
</dbReference>
<dbReference type="Proteomes" id="UP000010959">
    <property type="component" value="Unassembled WGS sequence"/>
</dbReference>
<proteinExistence type="predicted"/>
<organism evidence="1 2">
    <name type="scientific">Rhodopirellula baltica SWK14</name>
    <dbReference type="NCBI Taxonomy" id="993516"/>
    <lineage>
        <taxon>Bacteria</taxon>
        <taxon>Pseudomonadati</taxon>
        <taxon>Planctomycetota</taxon>
        <taxon>Planctomycetia</taxon>
        <taxon>Pirellulales</taxon>
        <taxon>Pirellulaceae</taxon>
        <taxon>Rhodopirellula</taxon>
    </lineage>
</organism>
<accession>L7CI10</accession>
<dbReference type="AlphaFoldDB" id="L7CI10"/>
<comment type="caution">
    <text evidence="1">The sequence shown here is derived from an EMBL/GenBank/DDBJ whole genome shotgun (WGS) entry which is preliminary data.</text>
</comment>
<sequence length="67" mass="7923">MRIVLRWGVFDQYNRSCDRFALRRGRLRFSATMQMAASLMSVVRRRESVWVLRRKELAVSGFCIPVS</sequence>
<reference evidence="1 2" key="1">
    <citation type="journal article" date="2013" name="Mar. Genomics">
        <title>Expression of sulfatases in Rhodopirellula baltica and the diversity of sulfatases in the genus Rhodopirellula.</title>
        <authorList>
            <person name="Wegner C.E."/>
            <person name="Richter-Heitmann T."/>
            <person name="Klindworth A."/>
            <person name="Klockow C."/>
            <person name="Richter M."/>
            <person name="Achstetter T."/>
            <person name="Glockner F.O."/>
            <person name="Harder J."/>
        </authorList>
    </citation>
    <scope>NUCLEOTIDE SEQUENCE [LARGE SCALE GENOMIC DNA]</scope>
    <source>
        <strain evidence="1 2">SWK14</strain>
    </source>
</reference>
<evidence type="ECO:0000313" key="2">
    <source>
        <dbReference type="Proteomes" id="UP000010959"/>
    </source>
</evidence>
<protein>
    <submittedName>
        <fullName evidence="1">Uncharacterized protein</fullName>
    </submittedName>
</protein>
<evidence type="ECO:0000313" key="1">
    <source>
        <dbReference type="EMBL" id="ELP33272.1"/>
    </source>
</evidence>
<gene>
    <name evidence="1" type="ORF">RBSWK_02769</name>
</gene>